<reference evidence="2 3" key="1">
    <citation type="submission" date="2018-06" db="EMBL/GenBank/DDBJ databases">
        <authorList>
            <consortium name="Pathogen Informatics"/>
            <person name="Doyle S."/>
        </authorList>
    </citation>
    <scope>NUCLEOTIDE SEQUENCE [LARGE SCALE GENOMIC DNA]</scope>
    <source>
        <strain evidence="2 3">NCTC8554</strain>
    </source>
</reference>
<feature type="region of interest" description="Disordered" evidence="1">
    <location>
        <begin position="131"/>
        <end position="151"/>
    </location>
</feature>
<gene>
    <name evidence="2" type="primary">tpsA2_2</name>
    <name evidence="2" type="ORF">NCTC8554_01957</name>
</gene>
<dbReference type="EMBL" id="UGRP01000002">
    <property type="protein sequence ID" value="SUA29924.1"/>
    <property type="molecule type" value="Genomic_DNA"/>
</dbReference>
<dbReference type="AlphaFoldDB" id="A0A1V0G6I8"/>
<proteinExistence type="predicted"/>
<protein>
    <submittedName>
        <fullName evidence="2">Hemagglutinin/hemolysin-related protein TpsA2</fullName>
    </submittedName>
</protein>
<feature type="compositionally biased region" description="Basic and acidic residues" evidence="1">
    <location>
        <begin position="138"/>
        <end position="151"/>
    </location>
</feature>
<organism evidence="2 3">
    <name type="scientific">Neisseria meningitidis</name>
    <dbReference type="NCBI Taxonomy" id="487"/>
    <lineage>
        <taxon>Bacteria</taxon>
        <taxon>Pseudomonadati</taxon>
        <taxon>Pseudomonadota</taxon>
        <taxon>Betaproteobacteria</taxon>
        <taxon>Neisseriales</taxon>
        <taxon>Neisseriaceae</taxon>
        <taxon>Neisseria</taxon>
    </lineage>
</organism>
<dbReference type="Proteomes" id="UP000254176">
    <property type="component" value="Unassembled WGS sequence"/>
</dbReference>
<name>A0A1V0G6I8_NEIME</name>
<evidence type="ECO:0000313" key="2">
    <source>
        <dbReference type="EMBL" id="SUA29924.1"/>
    </source>
</evidence>
<sequence>MTLGNIFLDNVLTMMADTMFAKISSMVICLQNDYADVLQKNGYTYMGADGKTYNSGSYSIVHDKDFVGNKWIPFLLGTNDTTQGTCKGLCYSHSSYFAEVPKAGTKEFDDYVKIWGEVEYDAQSKPINKSKPILVEPNKTKDNEKYEKEAF</sequence>
<evidence type="ECO:0000256" key="1">
    <source>
        <dbReference type="SAM" id="MobiDB-lite"/>
    </source>
</evidence>
<accession>A0A1V0G6I8</accession>
<evidence type="ECO:0000313" key="3">
    <source>
        <dbReference type="Proteomes" id="UP000254176"/>
    </source>
</evidence>